<evidence type="ECO:0000313" key="2">
    <source>
        <dbReference type="Proteomes" id="UP000054342"/>
    </source>
</evidence>
<keyword evidence="2" id="KW-1185">Reference proteome</keyword>
<dbReference type="GeneID" id="25328376"/>
<name>A0A0D2F2C8_9EURO</name>
<sequence length="162" mass="17898">MAPSRQSRLQGGVKMLGISAYKYISQGVPVSPGPLVLFPSISQPSSASTRLPAFSSRIQRPPCTLRSPLNNNWVSSLSFSLSHTAAFPGESLPSQNPIFCTAYLPDSNDFHHNTQDAYLLLACGTSSPGLGLVRAYSPHTRNWQRNIMRLRRQSLRRVLYPQ</sequence>
<dbReference type="EMBL" id="KN847320">
    <property type="protein sequence ID" value="KIW54079.1"/>
    <property type="molecule type" value="Genomic_DNA"/>
</dbReference>
<accession>A0A0D2F2C8</accession>
<dbReference type="AlphaFoldDB" id="A0A0D2F2C8"/>
<dbReference type="RefSeq" id="XP_013314663.1">
    <property type="nucleotide sequence ID" value="XM_013459209.1"/>
</dbReference>
<evidence type="ECO:0000313" key="1">
    <source>
        <dbReference type="EMBL" id="KIW54079.1"/>
    </source>
</evidence>
<reference evidence="1 2" key="1">
    <citation type="submission" date="2015-01" db="EMBL/GenBank/DDBJ databases">
        <title>The Genome Sequence of Exophiala xenobiotica CBS118157.</title>
        <authorList>
            <consortium name="The Broad Institute Genomics Platform"/>
            <person name="Cuomo C."/>
            <person name="de Hoog S."/>
            <person name="Gorbushina A."/>
            <person name="Stielow B."/>
            <person name="Teixiera M."/>
            <person name="Abouelleil A."/>
            <person name="Chapman S.B."/>
            <person name="Priest M."/>
            <person name="Young S.K."/>
            <person name="Wortman J."/>
            <person name="Nusbaum C."/>
            <person name="Birren B."/>
        </authorList>
    </citation>
    <scope>NUCLEOTIDE SEQUENCE [LARGE SCALE GENOMIC DNA]</scope>
    <source>
        <strain evidence="1 2">CBS 118157</strain>
    </source>
</reference>
<gene>
    <name evidence="1" type="ORF">PV05_06468</name>
</gene>
<protein>
    <submittedName>
        <fullName evidence="1">Uncharacterized protein</fullName>
    </submittedName>
</protein>
<dbReference type="Proteomes" id="UP000054342">
    <property type="component" value="Unassembled WGS sequence"/>
</dbReference>
<dbReference type="HOGENOM" id="CLU_1635422_0_0_1"/>
<organism evidence="1 2">
    <name type="scientific">Exophiala xenobiotica</name>
    <dbReference type="NCBI Taxonomy" id="348802"/>
    <lineage>
        <taxon>Eukaryota</taxon>
        <taxon>Fungi</taxon>
        <taxon>Dikarya</taxon>
        <taxon>Ascomycota</taxon>
        <taxon>Pezizomycotina</taxon>
        <taxon>Eurotiomycetes</taxon>
        <taxon>Chaetothyriomycetidae</taxon>
        <taxon>Chaetothyriales</taxon>
        <taxon>Herpotrichiellaceae</taxon>
        <taxon>Exophiala</taxon>
    </lineage>
</organism>
<proteinExistence type="predicted"/>